<dbReference type="CDD" id="cd04301">
    <property type="entry name" value="NAT_SF"/>
    <property type="match status" value="1"/>
</dbReference>
<name>A0ABP6E5R3_9ACTN</name>
<reference evidence="5" key="1">
    <citation type="journal article" date="2019" name="Int. J. Syst. Evol. Microbiol.">
        <title>The Global Catalogue of Microorganisms (GCM) 10K type strain sequencing project: providing services to taxonomists for standard genome sequencing and annotation.</title>
        <authorList>
            <consortium name="The Broad Institute Genomics Platform"/>
            <consortium name="The Broad Institute Genome Sequencing Center for Infectious Disease"/>
            <person name="Wu L."/>
            <person name="Ma J."/>
        </authorList>
    </citation>
    <scope>NUCLEOTIDE SEQUENCE [LARGE SCALE GENOMIC DNA]</scope>
    <source>
        <strain evidence="5">JCM 6835</strain>
    </source>
</reference>
<feature type="domain" description="N-acetyltransferase" evidence="3">
    <location>
        <begin position="10"/>
        <end position="165"/>
    </location>
</feature>
<keyword evidence="1" id="KW-0808">Transferase</keyword>
<evidence type="ECO:0000259" key="3">
    <source>
        <dbReference type="PROSITE" id="PS51186"/>
    </source>
</evidence>
<dbReference type="RefSeq" id="WP_346146873.1">
    <property type="nucleotide sequence ID" value="NZ_BAAATE010000006.1"/>
</dbReference>
<sequence length="165" mass="17778">MTSSSAPASIEIRPASVTDAPLLAELNDFVHAVHALNRPDVFRSEPSRDDLVPIFEAHLARDDIRAFLAWAAGRPVGYALAIIVDRQGDALLRPRRFAVLEHLAVAPNAIRTGVGTALLDAVSAAGRAAGCSRLLTEVWEFNHEAAAFYEAAGFVSMRHALERAL</sequence>
<evidence type="ECO:0000313" key="4">
    <source>
        <dbReference type="EMBL" id="GAA2658832.1"/>
    </source>
</evidence>
<dbReference type="SUPFAM" id="SSF55729">
    <property type="entry name" value="Acyl-CoA N-acyltransferases (Nat)"/>
    <property type="match status" value="1"/>
</dbReference>
<evidence type="ECO:0000313" key="5">
    <source>
        <dbReference type="Proteomes" id="UP001501666"/>
    </source>
</evidence>
<dbReference type="InterPro" id="IPR050832">
    <property type="entry name" value="Bact_Acetyltransf"/>
</dbReference>
<protein>
    <recommendedName>
        <fullName evidence="3">N-acetyltransferase domain-containing protein</fullName>
    </recommendedName>
</protein>
<evidence type="ECO:0000256" key="2">
    <source>
        <dbReference type="ARBA" id="ARBA00023315"/>
    </source>
</evidence>
<dbReference type="PANTHER" id="PTHR43877">
    <property type="entry name" value="AMINOALKYLPHOSPHONATE N-ACETYLTRANSFERASE-RELATED-RELATED"/>
    <property type="match status" value="1"/>
</dbReference>
<dbReference type="Proteomes" id="UP001501666">
    <property type="component" value="Unassembled WGS sequence"/>
</dbReference>
<comment type="caution">
    <text evidence="4">The sequence shown here is derived from an EMBL/GenBank/DDBJ whole genome shotgun (WGS) entry which is preliminary data.</text>
</comment>
<gene>
    <name evidence="4" type="ORF">GCM10010412_030460</name>
</gene>
<keyword evidence="5" id="KW-1185">Reference proteome</keyword>
<dbReference type="Pfam" id="PF00583">
    <property type="entry name" value="Acetyltransf_1"/>
    <property type="match status" value="1"/>
</dbReference>
<accession>A0ABP6E5R3</accession>
<dbReference type="EMBL" id="BAAATE010000006">
    <property type="protein sequence ID" value="GAA2658832.1"/>
    <property type="molecule type" value="Genomic_DNA"/>
</dbReference>
<proteinExistence type="predicted"/>
<dbReference type="PROSITE" id="PS51186">
    <property type="entry name" value="GNAT"/>
    <property type="match status" value="1"/>
</dbReference>
<dbReference type="Gene3D" id="3.40.630.30">
    <property type="match status" value="1"/>
</dbReference>
<keyword evidence="2" id="KW-0012">Acyltransferase</keyword>
<dbReference type="InterPro" id="IPR000182">
    <property type="entry name" value="GNAT_dom"/>
</dbReference>
<evidence type="ECO:0000256" key="1">
    <source>
        <dbReference type="ARBA" id="ARBA00022679"/>
    </source>
</evidence>
<dbReference type="InterPro" id="IPR016181">
    <property type="entry name" value="Acyl_CoA_acyltransferase"/>
</dbReference>
<organism evidence="4 5">
    <name type="scientific">Nonomuraea recticatena</name>
    <dbReference type="NCBI Taxonomy" id="46178"/>
    <lineage>
        <taxon>Bacteria</taxon>
        <taxon>Bacillati</taxon>
        <taxon>Actinomycetota</taxon>
        <taxon>Actinomycetes</taxon>
        <taxon>Streptosporangiales</taxon>
        <taxon>Streptosporangiaceae</taxon>
        <taxon>Nonomuraea</taxon>
    </lineage>
</organism>